<feature type="domain" description="Nucleotidyl transferase" evidence="1">
    <location>
        <begin position="2"/>
        <end position="215"/>
    </location>
</feature>
<dbReference type="PANTHER" id="PTHR22572">
    <property type="entry name" value="SUGAR-1-PHOSPHATE GUANYL TRANSFERASE"/>
    <property type="match status" value="1"/>
</dbReference>
<name>A0A382G992_9ZZZZ</name>
<dbReference type="Pfam" id="PF00483">
    <property type="entry name" value="NTP_transferase"/>
    <property type="match status" value="1"/>
</dbReference>
<evidence type="ECO:0000259" key="1">
    <source>
        <dbReference type="Pfam" id="PF00483"/>
    </source>
</evidence>
<feature type="non-terminal residue" evidence="2">
    <location>
        <position position="247"/>
    </location>
</feature>
<accession>A0A382G992</accession>
<sequence length="247" mass="26167">MAPLTDLRAKPAVPVAGKPLIFRLLQWLAGQGVTSAVLNLHHRPDTITRCIGHGTNTGLAVRYSWEPTILGTAGGPRRALPLLGKRFFVINGDTLTGVDLHAMSKEHDTRGAQVTLAVTTNPNPDKYGGVVVNNRGYVQGFARSGQHTHPHFLGVQLVEASVFRCVSEIVPTASIGGIYDTLTSEQSDAVYAHPVSASFYDVGTPSDYLATSLAIAEADGLTSLPLGKGSTVDVSASVIRTAIWDDV</sequence>
<reference evidence="2" key="1">
    <citation type="submission" date="2018-05" db="EMBL/GenBank/DDBJ databases">
        <authorList>
            <person name="Lanie J.A."/>
            <person name="Ng W.-L."/>
            <person name="Kazmierczak K.M."/>
            <person name="Andrzejewski T.M."/>
            <person name="Davidsen T.M."/>
            <person name="Wayne K.J."/>
            <person name="Tettelin H."/>
            <person name="Glass J.I."/>
            <person name="Rusch D."/>
            <person name="Podicherti R."/>
            <person name="Tsui H.-C.T."/>
            <person name="Winkler M.E."/>
        </authorList>
    </citation>
    <scope>NUCLEOTIDE SEQUENCE</scope>
</reference>
<proteinExistence type="predicted"/>
<dbReference type="EMBL" id="UINC01054293">
    <property type="protein sequence ID" value="SVB71820.1"/>
    <property type="molecule type" value="Genomic_DNA"/>
</dbReference>
<dbReference type="InterPro" id="IPR050486">
    <property type="entry name" value="Mannose-1P_guanyltransferase"/>
</dbReference>
<evidence type="ECO:0000313" key="2">
    <source>
        <dbReference type="EMBL" id="SVB71820.1"/>
    </source>
</evidence>
<organism evidence="2">
    <name type="scientific">marine metagenome</name>
    <dbReference type="NCBI Taxonomy" id="408172"/>
    <lineage>
        <taxon>unclassified sequences</taxon>
        <taxon>metagenomes</taxon>
        <taxon>ecological metagenomes</taxon>
    </lineage>
</organism>
<protein>
    <recommendedName>
        <fullName evidence="1">Nucleotidyl transferase domain-containing protein</fullName>
    </recommendedName>
</protein>
<dbReference type="InterPro" id="IPR005835">
    <property type="entry name" value="NTP_transferase_dom"/>
</dbReference>
<dbReference type="SUPFAM" id="SSF53448">
    <property type="entry name" value="Nucleotide-diphospho-sugar transferases"/>
    <property type="match status" value="1"/>
</dbReference>
<gene>
    <name evidence="2" type="ORF">METZ01_LOCUS224674</name>
</gene>
<dbReference type="AlphaFoldDB" id="A0A382G992"/>
<dbReference type="Gene3D" id="3.90.550.10">
    <property type="entry name" value="Spore Coat Polysaccharide Biosynthesis Protein SpsA, Chain A"/>
    <property type="match status" value="1"/>
</dbReference>
<dbReference type="InterPro" id="IPR029044">
    <property type="entry name" value="Nucleotide-diphossugar_trans"/>
</dbReference>